<dbReference type="EMBL" id="JQ844268">
    <property type="protein sequence ID" value="AGS54000.1"/>
    <property type="molecule type" value="Genomic_DNA"/>
</dbReference>
<protein>
    <submittedName>
        <fullName evidence="1">Uncharacterized protein</fullName>
    </submittedName>
</protein>
<dbReference type="InterPro" id="IPR019239">
    <property type="entry name" value="VapB_antitoxin"/>
</dbReference>
<proteinExistence type="predicted"/>
<evidence type="ECO:0000313" key="1">
    <source>
        <dbReference type="EMBL" id="AGS54000.1"/>
    </source>
</evidence>
<sequence>MQVNVELDDVLVKRAKNLTNISAETALINKALEELVKSNNRKEILKYVDSDIWEGNLIEMREMR</sequence>
<name>A0A806KL92_9BACT</name>
<organism evidence="1">
    <name type="scientific">uncultured bacterium contig00088</name>
    <dbReference type="NCBI Taxonomy" id="1181561"/>
    <lineage>
        <taxon>Bacteria</taxon>
        <taxon>environmental samples</taxon>
    </lineage>
</organism>
<dbReference type="Pfam" id="PF09957">
    <property type="entry name" value="VapB_antitoxin"/>
    <property type="match status" value="1"/>
</dbReference>
<accession>A0A806KL92</accession>
<reference evidence="1" key="1">
    <citation type="submission" date="2012-03" db="EMBL/GenBank/DDBJ databases">
        <title>Functional metagenomics reveals considerable lignocellulase gene clusters in the gut microbiome of a wood-feeding higher termite.</title>
        <authorList>
            <person name="Liu N."/>
        </authorList>
    </citation>
    <scope>NUCLEOTIDE SEQUENCE</scope>
</reference>
<dbReference type="AlphaFoldDB" id="A0A806KL92"/>